<evidence type="ECO:0000256" key="8">
    <source>
        <dbReference type="ARBA" id="ARBA00023235"/>
    </source>
</evidence>
<feature type="binding site" evidence="13">
    <location>
        <begin position="521"/>
        <end position="525"/>
    </location>
    <ligand>
        <name>substrate</name>
    </ligand>
</feature>
<dbReference type="InterPro" id="IPR036900">
    <property type="entry name" value="A-D-PHexomutase_C_sf"/>
</dbReference>
<comment type="similarity">
    <text evidence="3 11">Belongs to the phosphohexose mutase family.</text>
</comment>
<dbReference type="UniPathway" id="UPA00113">
    <property type="reaction ID" value="UER00530"/>
</dbReference>
<feature type="binding site" description="via phosphate group" evidence="14">
    <location>
        <position position="71"/>
    </location>
    <ligand>
        <name>Mg(2+)</name>
        <dbReference type="ChEBI" id="CHEBI:18420"/>
    </ligand>
</feature>
<dbReference type="CDD" id="cd03086">
    <property type="entry name" value="PGM3"/>
    <property type="match status" value="1"/>
</dbReference>
<reference evidence="19 20" key="1">
    <citation type="submission" date="2010-05" db="EMBL/GenBank/DDBJ databases">
        <title>The Genome Sequence of Thecamonas trahens ATCC 50062.</title>
        <authorList>
            <consortium name="The Broad Institute Genome Sequencing Platform"/>
            <person name="Russ C."/>
            <person name="Cuomo C."/>
            <person name="Shea T."/>
            <person name="Young S.K."/>
            <person name="Zeng Q."/>
            <person name="Koehrsen M."/>
            <person name="Haas B."/>
            <person name="Borodovsky M."/>
            <person name="Guigo R."/>
            <person name="Alvarado L."/>
            <person name="Berlin A."/>
            <person name="Bochicchio J."/>
            <person name="Borenstein D."/>
            <person name="Chapman S."/>
            <person name="Chen Z."/>
            <person name="Freedman E."/>
            <person name="Gellesch M."/>
            <person name="Goldberg J."/>
            <person name="Griggs A."/>
            <person name="Gujja S."/>
            <person name="Heilman E."/>
            <person name="Heiman D."/>
            <person name="Hepburn T."/>
            <person name="Howarth C."/>
            <person name="Jen D."/>
            <person name="Larson L."/>
            <person name="Mehta T."/>
            <person name="Park D."/>
            <person name="Pearson M."/>
            <person name="Roberts A."/>
            <person name="Saif S."/>
            <person name="Shenoy N."/>
            <person name="Sisk P."/>
            <person name="Stolte C."/>
            <person name="Sykes S."/>
            <person name="Thomson T."/>
            <person name="Walk T."/>
            <person name="White J."/>
            <person name="Yandava C."/>
            <person name="Burger G."/>
            <person name="Gray M.W."/>
            <person name="Holland P.W.H."/>
            <person name="King N."/>
            <person name="Lang F.B.F."/>
            <person name="Roger A.J."/>
            <person name="Ruiz-Trillo I."/>
            <person name="Lander E."/>
            <person name="Nusbaum C."/>
        </authorList>
    </citation>
    <scope>NUCLEOTIDE SEQUENCE [LARGE SCALE GENOMIC DNA]</scope>
    <source>
        <strain evidence="19 20">ATCC 50062</strain>
    </source>
</reference>
<dbReference type="PROSITE" id="PS00710">
    <property type="entry name" value="PGM_PMM"/>
    <property type="match status" value="1"/>
</dbReference>
<dbReference type="FunFam" id="3.30.310.50:FF:000003">
    <property type="entry name" value="Phosphoacetylglucosamine mutase"/>
    <property type="match status" value="1"/>
</dbReference>
<dbReference type="InterPro" id="IPR016066">
    <property type="entry name" value="A-D-PHexomutase_CS"/>
</dbReference>
<dbReference type="eggNOG" id="KOG2537">
    <property type="taxonomic scope" value="Eukaryota"/>
</dbReference>
<feature type="binding site" evidence="14">
    <location>
        <position position="292"/>
    </location>
    <ligand>
        <name>Mg(2+)</name>
        <dbReference type="ChEBI" id="CHEBI:18420"/>
    </ligand>
</feature>
<organism evidence="19 20">
    <name type="scientific">Thecamonas trahens ATCC 50062</name>
    <dbReference type="NCBI Taxonomy" id="461836"/>
    <lineage>
        <taxon>Eukaryota</taxon>
        <taxon>Apusozoa</taxon>
        <taxon>Apusomonadida</taxon>
        <taxon>Apusomonadidae</taxon>
        <taxon>Thecamonas</taxon>
    </lineage>
</organism>
<dbReference type="GO" id="GO:0006048">
    <property type="term" value="P:UDP-N-acetylglucosamine biosynthetic process"/>
    <property type="evidence" value="ECO:0007669"/>
    <property type="project" value="UniProtKB-UniRule"/>
</dbReference>
<evidence type="ECO:0000313" key="20">
    <source>
        <dbReference type="Proteomes" id="UP000054408"/>
    </source>
</evidence>
<feature type="domain" description="Alpha-D-phosphohexomutase alpha/beta/alpha" evidence="16">
    <location>
        <begin position="62"/>
        <end position="100"/>
    </location>
</feature>
<dbReference type="STRING" id="461836.A0A0L0DSC8"/>
<accession>A0A0L0DSC8</accession>
<comment type="catalytic activity">
    <reaction evidence="1 11">
        <text>N-acetyl-alpha-D-glucosamine 1-phosphate = N-acetyl-D-glucosamine 6-phosphate</text>
        <dbReference type="Rhea" id="RHEA:23804"/>
        <dbReference type="ChEBI" id="CHEBI:57513"/>
        <dbReference type="ChEBI" id="CHEBI:57776"/>
        <dbReference type="EC" id="5.4.2.3"/>
    </reaction>
</comment>
<dbReference type="InterPro" id="IPR016657">
    <property type="entry name" value="PAGM"/>
</dbReference>
<evidence type="ECO:0000256" key="1">
    <source>
        <dbReference type="ARBA" id="ARBA00000558"/>
    </source>
</evidence>
<dbReference type="InterPro" id="IPR005843">
    <property type="entry name" value="A-D-PHexomutase_C"/>
</dbReference>
<evidence type="ECO:0000256" key="6">
    <source>
        <dbReference type="ARBA" id="ARBA00022723"/>
    </source>
</evidence>
<dbReference type="Pfam" id="PF21405">
    <property type="entry name" value="AMG1_II"/>
    <property type="match status" value="1"/>
</dbReference>
<dbReference type="GO" id="GO:0000287">
    <property type="term" value="F:magnesium ion binding"/>
    <property type="evidence" value="ECO:0007669"/>
    <property type="project" value="InterPro"/>
</dbReference>
<evidence type="ECO:0000256" key="12">
    <source>
        <dbReference type="PIRSR" id="PIRSR016408-1"/>
    </source>
</evidence>
<evidence type="ECO:0000256" key="3">
    <source>
        <dbReference type="ARBA" id="ARBA00010231"/>
    </source>
</evidence>
<keyword evidence="5" id="KW-0597">Phosphoprotein</keyword>
<dbReference type="PANTHER" id="PTHR45955:SF1">
    <property type="entry name" value="PHOSPHOACETYLGLUCOSAMINE MUTASE"/>
    <property type="match status" value="1"/>
</dbReference>
<dbReference type="InterPro" id="IPR049022">
    <property type="entry name" value="AMG1_III"/>
</dbReference>
<dbReference type="EMBL" id="GL349488">
    <property type="protein sequence ID" value="KNC54363.1"/>
    <property type="molecule type" value="Genomic_DNA"/>
</dbReference>
<dbReference type="InterPro" id="IPR049023">
    <property type="entry name" value="AMG1_II"/>
</dbReference>
<evidence type="ECO:0000259" key="15">
    <source>
        <dbReference type="Pfam" id="PF00408"/>
    </source>
</evidence>
<dbReference type="Pfam" id="PF00408">
    <property type="entry name" value="PGM_PMM_IV"/>
    <property type="match status" value="1"/>
</dbReference>
<evidence type="ECO:0000256" key="2">
    <source>
        <dbReference type="ARBA" id="ARBA00004865"/>
    </source>
</evidence>
<proteinExistence type="inferred from homology"/>
<keyword evidence="6 11" id="KW-0479">Metal-binding</keyword>
<dbReference type="SUPFAM" id="SSF55957">
    <property type="entry name" value="Phosphoglucomutase, C-terminal domain"/>
    <property type="match status" value="1"/>
</dbReference>
<dbReference type="InterPro" id="IPR005844">
    <property type="entry name" value="A-D-PHexomutase_a/b/a-I"/>
</dbReference>
<evidence type="ECO:0000259" key="18">
    <source>
        <dbReference type="Pfam" id="PF21405"/>
    </source>
</evidence>
<feature type="domain" description="Alpha-D-phosphohexomutase C-terminal" evidence="15">
    <location>
        <begin position="505"/>
        <end position="550"/>
    </location>
</feature>
<evidence type="ECO:0000256" key="9">
    <source>
        <dbReference type="ARBA" id="ARBA00031926"/>
    </source>
</evidence>
<keyword evidence="7 11" id="KW-0460">Magnesium</keyword>
<protein>
    <recommendedName>
        <fullName evidence="4 11">Phosphoacetylglucosamine mutase</fullName>
        <shortName evidence="11">PAGM</shortName>
        <ecNumber evidence="4 11">5.4.2.3</ecNumber>
    </recommendedName>
    <alternativeName>
        <fullName evidence="10 11">Acetylglucosamine phosphomutase</fullName>
    </alternativeName>
    <alternativeName>
        <fullName evidence="9 11">N-acetylglucosamine-phosphate mutase</fullName>
    </alternativeName>
</protein>
<feature type="domain" description="Phosphoacetylglucosamine mutase AMG1" evidence="17">
    <location>
        <begin position="311"/>
        <end position="458"/>
    </location>
</feature>
<evidence type="ECO:0000259" key="17">
    <source>
        <dbReference type="Pfam" id="PF21404"/>
    </source>
</evidence>
<dbReference type="Gene3D" id="3.40.120.10">
    <property type="entry name" value="Alpha-D-Glucose-1,6-Bisphosphate, subunit A, domain 3"/>
    <property type="match status" value="2"/>
</dbReference>
<dbReference type="GO" id="GO:0005975">
    <property type="term" value="P:carbohydrate metabolic process"/>
    <property type="evidence" value="ECO:0007669"/>
    <property type="project" value="InterPro"/>
</dbReference>
<dbReference type="PANTHER" id="PTHR45955">
    <property type="entry name" value="PHOSPHOACETYLGLUCOSAMINE MUTASE"/>
    <property type="match status" value="1"/>
</dbReference>
<keyword evidence="20" id="KW-1185">Reference proteome</keyword>
<evidence type="ECO:0000313" key="19">
    <source>
        <dbReference type="EMBL" id="KNC54363.1"/>
    </source>
</evidence>
<evidence type="ECO:0000256" key="14">
    <source>
        <dbReference type="PIRSR" id="PIRSR016408-3"/>
    </source>
</evidence>
<dbReference type="RefSeq" id="XP_013753817.1">
    <property type="nucleotide sequence ID" value="XM_013898363.1"/>
</dbReference>
<feature type="binding site" evidence="14">
    <location>
        <position position="290"/>
    </location>
    <ligand>
        <name>Mg(2+)</name>
        <dbReference type="ChEBI" id="CHEBI:18420"/>
    </ligand>
</feature>
<feature type="domain" description="Phosphoacetylglucosamine mutase AMG1" evidence="18">
    <location>
        <begin position="185"/>
        <end position="297"/>
    </location>
</feature>
<comment type="cofactor">
    <cofactor evidence="11 14">
        <name>Mg(2+)</name>
        <dbReference type="ChEBI" id="CHEBI:18420"/>
    </cofactor>
    <text evidence="11 14">Binds 1 Mg(2+) ion per subunit.</text>
</comment>
<dbReference type="FunFam" id="3.40.120.10:FF:000013">
    <property type="entry name" value="Phosphoacetylglucosamine mutase"/>
    <property type="match status" value="1"/>
</dbReference>
<feature type="binding site" evidence="13">
    <location>
        <begin position="391"/>
        <end position="393"/>
    </location>
    <ligand>
        <name>substrate</name>
    </ligand>
</feature>
<evidence type="ECO:0000256" key="10">
    <source>
        <dbReference type="ARBA" id="ARBA00032065"/>
    </source>
</evidence>
<dbReference type="SUPFAM" id="SSF53738">
    <property type="entry name" value="Phosphoglucomutase, first 3 domains"/>
    <property type="match status" value="3"/>
</dbReference>
<keyword evidence="8 11" id="KW-0413">Isomerase</keyword>
<dbReference type="OMA" id="WEAYATK"/>
<dbReference type="Gene3D" id="3.30.310.50">
    <property type="entry name" value="Alpha-D-phosphohexomutase, C-terminal domain"/>
    <property type="match status" value="1"/>
</dbReference>
<feature type="binding site" evidence="13">
    <location>
        <position position="530"/>
    </location>
    <ligand>
        <name>substrate</name>
    </ligand>
</feature>
<gene>
    <name evidence="19" type="ORF">AMSG_10356</name>
</gene>
<dbReference type="GO" id="GO:0004610">
    <property type="term" value="F:phosphoacetylglucosamine mutase activity"/>
    <property type="evidence" value="ECO:0007669"/>
    <property type="project" value="UniProtKB-UniRule"/>
</dbReference>
<dbReference type="Proteomes" id="UP000054408">
    <property type="component" value="Unassembled WGS sequence"/>
</dbReference>
<dbReference type="EC" id="5.4.2.3" evidence="4 11"/>
<evidence type="ECO:0000256" key="7">
    <source>
        <dbReference type="ARBA" id="ARBA00022842"/>
    </source>
</evidence>
<sequence>MSLLPADITANLTAGIASYPKPDSVVYSYGTAGFRMAADLLDSVMFKVGILAAIRSKALGGACVGVMVTASHNPVPDNGVKLVEPSGDMLVPEYEKIAVAMANASTVDELAELAAAALAAASVAPDAPAAVRYGHDTRPSANRLVAALEAGLAVLPAVDAIPVGLVSTPQLHYLVKASNEPQFGIATLDGYNNKLIAAYTQLLEAGGAGNGEFDAGKLFVDGANGVGAPALAALLAAAGPDFALHASIVNDGSDPEVNILNHEAGADYVKSNQMPPPVLAETADRCAAFDGDADRVVYFFNSPSAGFVLLDGDKLASLMADYISSTLQVLVDAGLVAADELSLAVIQTAYANGASTTYLRNELGATVEFTKTGVKHLHHAALAYDIGVYFEANGHGTVVFSPKYVETLARVAANPDLATAPPAAAAATQLGLLPAVVNQAVGDAISDMLFIEAILRIRRLSVADWAALYTEHPNRLTKVAVADRTVFTTTNADQQLVEPTGMQDAIDALVAPVDAGRAFVRPSGTEDVVRVYAEASSQDAADALALAVAKLVYDTADGVGELVTSF</sequence>
<dbReference type="PIRSF" id="PIRSF016408">
    <property type="entry name" value="PAGM"/>
    <property type="match status" value="1"/>
</dbReference>
<feature type="active site" description="Phosphoserine intermediate" evidence="12">
    <location>
        <position position="71"/>
    </location>
</feature>
<dbReference type="OrthoDB" id="1928at2759"/>
<evidence type="ECO:0000256" key="11">
    <source>
        <dbReference type="PIRNR" id="PIRNR016408"/>
    </source>
</evidence>
<feature type="binding site" evidence="14">
    <location>
        <position position="294"/>
    </location>
    <ligand>
        <name>Mg(2+)</name>
        <dbReference type="ChEBI" id="CHEBI:18420"/>
    </ligand>
</feature>
<comment type="pathway">
    <text evidence="2 11">Nucleotide-sugar biosynthesis; UDP-N-acetyl-alpha-D-glucosamine biosynthesis; N-acetyl-alpha-D-glucosamine 1-phosphate from alpha-D-glucosamine 6-phosphate (route I): step 2/2.</text>
</comment>
<evidence type="ECO:0000256" key="5">
    <source>
        <dbReference type="ARBA" id="ARBA00022553"/>
    </source>
</evidence>
<dbReference type="Pfam" id="PF02878">
    <property type="entry name" value="PGM_PMM_I"/>
    <property type="match status" value="1"/>
</dbReference>
<name>A0A0L0DSC8_THETB</name>
<dbReference type="Pfam" id="PF21404">
    <property type="entry name" value="AMG1_III"/>
    <property type="match status" value="1"/>
</dbReference>
<evidence type="ECO:0000256" key="4">
    <source>
        <dbReference type="ARBA" id="ARBA00012731"/>
    </source>
</evidence>
<evidence type="ECO:0000256" key="13">
    <source>
        <dbReference type="PIRSR" id="PIRSR016408-2"/>
    </source>
</evidence>
<dbReference type="GeneID" id="25568596"/>
<dbReference type="InterPro" id="IPR016055">
    <property type="entry name" value="A-D-PHexomutase_a/b/a-I/II/III"/>
</dbReference>
<dbReference type="AlphaFoldDB" id="A0A0L0DSC8"/>
<evidence type="ECO:0000259" key="16">
    <source>
        <dbReference type="Pfam" id="PF02878"/>
    </source>
</evidence>